<evidence type="ECO:0000313" key="2">
    <source>
        <dbReference type="EMBL" id="GIH29513.1"/>
    </source>
</evidence>
<proteinExistence type="predicted"/>
<organism evidence="2 3">
    <name type="scientific">Acrocarpospora phusangensis</name>
    <dbReference type="NCBI Taxonomy" id="1070424"/>
    <lineage>
        <taxon>Bacteria</taxon>
        <taxon>Bacillati</taxon>
        <taxon>Actinomycetota</taxon>
        <taxon>Actinomycetes</taxon>
        <taxon>Streptosporangiales</taxon>
        <taxon>Streptosporangiaceae</taxon>
        <taxon>Acrocarpospora</taxon>
    </lineage>
</organism>
<dbReference type="Proteomes" id="UP000640052">
    <property type="component" value="Unassembled WGS sequence"/>
</dbReference>
<dbReference type="InterPro" id="IPR018958">
    <property type="entry name" value="Knr4/Smi1-like_dom"/>
</dbReference>
<evidence type="ECO:0000259" key="1">
    <source>
        <dbReference type="Pfam" id="PF09346"/>
    </source>
</evidence>
<feature type="domain" description="Knr4/Smi1-like" evidence="1">
    <location>
        <begin position="89"/>
        <end position="212"/>
    </location>
</feature>
<dbReference type="InterPro" id="IPR037883">
    <property type="entry name" value="Knr4/Smi1-like_sf"/>
</dbReference>
<accession>A0A919QIP5</accession>
<dbReference type="SUPFAM" id="SSF160631">
    <property type="entry name" value="SMI1/KNR4-like"/>
    <property type="match status" value="1"/>
</dbReference>
<protein>
    <recommendedName>
        <fullName evidence="1">Knr4/Smi1-like domain-containing protein</fullName>
    </recommendedName>
</protein>
<dbReference type="EMBL" id="BOOA01000131">
    <property type="protein sequence ID" value="GIH29513.1"/>
    <property type="molecule type" value="Genomic_DNA"/>
</dbReference>
<gene>
    <name evidence="2" type="ORF">Aph01nite_78230</name>
</gene>
<keyword evidence="3" id="KW-1185">Reference proteome</keyword>
<evidence type="ECO:0000313" key="3">
    <source>
        <dbReference type="Proteomes" id="UP000640052"/>
    </source>
</evidence>
<reference evidence="2" key="1">
    <citation type="submission" date="2021-01" db="EMBL/GenBank/DDBJ databases">
        <title>Whole genome shotgun sequence of Acrocarpospora phusangensis NBRC 108782.</title>
        <authorList>
            <person name="Komaki H."/>
            <person name="Tamura T."/>
        </authorList>
    </citation>
    <scope>NUCLEOTIDE SEQUENCE</scope>
    <source>
        <strain evidence="2">NBRC 108782</strain>
    </source>
</reference>
<dbReference type="Pfam" id="PF09346">
    <property type="entry name" value="SMI1_KNR4"/>
    <property type="match status" value="1"/>
</dbReference>
<dbReference type="AlphaFoldDB" id="A0A919QIP5"/>
<name>A0A919QIP5_9ACTN</name>
<sequence>MLSRMPHDDLIGQVRLRAYDPAQRLRTVYVPLRWLVREYGQEASERVQHLRGNVSADPYSLDYEAALHAGASEAVAFFREAPRQPPYPPVPPADLLASEARIGCRLPELLRRVYTEIANGGFGPDYGILGITPTGHREGGGTAAEVYEAFPAVSRRLGFPVAYGGCQLYWLVSLTKQDNPVCLWDEAGWNEWEHPIEAGILLTVPSLAEWLQDWADGRDSW</sequence>
<comment type="caution">
    <text evidence="2">The sequence shown here is derived from an EMBL/GenBank/DDBJ whole genome shotgun (WGS) entry which is preliminary data.</text>
</comment>